<comment type="catalytic activity">
    <reaction evidence="7">
        <text>creatine + ATP = N-phosphocreatine + ADP + H(+)</text>
        <dbReference type="Rhea" id="RHEA:17157"/>
        <dbReference type="ChEBI" id="CHEBI:15378"/>
        <dbReference type="ChEBI" id="CHEBI:30616"/>
        <dbReference type="ChEBI" id="CHEBI:57947"/>
        <dbReference type="ChEBI" id="CHEBI:58092"/>
        <dbReference type="ChEBI" id="CHEBI:456216"/>
        <dbReference type="EC" id="2.7.3.2"/>
    </reaction>
    <physiologicalReaction direction="left-to-right" evidence="7">
        <dbReference type="Rhea" id="RHEA:17158"/>
    </physiologicalReaction>
</comment>
<dbReference type="RefSeq" id="XP_028286377.1">
    <property type="nucleotide sequence ID" value="XM_028430576.1"/>
</dbReference>
<organism evidence="13 14">
    <name type="scientific">Parambassis ranga</name>
    <name type="common">Indian glassy fish</name>
    <dbReference type="NCBI Taxonomy" id="210632"/>
    <lineage>
        <taxon>Eukaryota</taxon>
        <taxon>Metazoa</taxon>
        <taxon>Chordata</taxon>
        <taxon>Craniata</taxon>
        <taxon>Vertebrata</taxon>
        <taxon>Euteleostomi</taxon>
        <taxon>Actinopterygii</taxon>
        <taxon>Neopterygii</taxon>
        <taxon>Teleostei</taxon>
        <taxon>Neoteleostei</taxon>
        <taxon>Acanthomorphata</taxon>
        <taxon>Ovalentaria</taxon>
        <taxon>Ambassidae</taxon>
        <taxon>Parambassis</taxon>
    </lineage>
</organism>
<dbReference type="PANTHER" id="PTHR11547">
    <property type="entry name" value="ARGININE OR CREATINE KINASE"/>
    <property type="match status" value="1"/>
</dbReference>
<evidence type="ECO:0000256" key="10">
    <source>
        <dbReference type="RuleBase" id="RU000505"/>
    </source>
</evidence>
<evidence type="ECO:0000259" key="12">
    <source>
        <dbReference type="PROSITE" id="PS51510"/>
    </source>
</evidence>
<feature type="binding site" evidence="9">
    <location>
        <position position="253"/>
    </location>
    <ligand>
        <name>ATP</name>
        <dbReference type="ChEBI" id="CHEBI:30616"/>
    </ligand>
</feature>
<feature type="binding site" evidence="9">
    <location>
        <begin position="145"/>
        <end position="149"/>
    </location>
    <ligand>
        <name>ATP</name>
        <dbReference type="ChEBI" id="CHEBI:30616"/>
    </ligand>
</feature>
<reference evidence="14" key="1">
    <citation type="submission" date="2025-08" db="UniProtKB">
        <authorList>
            <consortium name="RefSeq"/>
        </authorList>
    </citation>
    <scope>IDENTIFICATION</scope>
</reference>
<dbReference type="PROSITE" id="PS51509">
    <property type="entry name" value="PHOSPHAGEN_KINASE_N"/>
    <property type="match status" value="1"/>
</dbReference>
<dbReference type="InterPro" id="IPR000749">
    <property type="entry name" value="ATP-guanido_PTrfase"/>
</dbReference>
<dbReference type="PROSITE" id="PS51510">
    <property type="entry name" value="PHOSPHAGEN_KINASE_C"/>
    <property type="match status" value="1"/>
</dbReference>
<keyword evidence="6 9" id="KW-0067">ATP-binding</keyword>
<keyword evidence="4 9" id="KW-0547">Nucleotide-binding</keyword>
<dbReference type="CDD" id="cd00716">
    <property type="entry name" value="creatine_kinase_like"/>
    <property type="match status" value="1"/>
</dbReference>
<dbReference type="Pfam" id="PF00217">
    <property type="entry name" value="ATP-gua_Ptrans"/>
    <property type="match status" value="1"/>
</dbReference>
<feature type="binding site" evidence="9">
    <location>
        <begin position="309"/>
        <end position="313"/>
    </location>
    <ligand>
        <name>ATP</name>
        <dbReference type="ChEBI" id="CHEBI:30616"/>
    </ligand>
</feature>
<accession>A0A6P7KDI0</accession>
<dbReference type="InterPro" id="IPR022413">
    <property type="entry name" value="ATP-guanido_PTrfase_N"/>
</dbReference>
<dbReference type="AlphaFoldDB" id="A0A6P7KDI0"/>
<dbReference type="GO" id="GO:0004111">
    <property type="term" value="F:creatine kinase activity"/>
    <property type="evidence" value="ECO:0007669"/>
    <property type="project" value="UniProtKB-EC"/>
</dbReference>
<keyword evidence="3 9" id="KW-0808">Transferase</keyword>
<dbReference type="GeneID" id="114451751"/>
<evidence type="ECO:0000256" key="3">
    <source>
        <dbReference type="ARBA" id="ARBA00022679"/>
    </source>
</evidence>
<dbReference type="GO" id="GO:0046314">
    <property type="term" value="P:phosphocreatine biosynthetic process"/>
    <property type="evidence" value="ECO:0007669"/>
    <property type="project" value="InterPro"/>
</dbReference>
<feature type="binding site" evidence="9">
    <location>
        <position position="208"/>
    </location>
    <ligand>
        <name>ATP</name>
        <dbReference type="ChEBI" id="CHEBI:30616"/>
    </ligand>
</feature>
<dbReference type="FunFam" id="1.10.135.10:FF:000001">
    <property type="entry name" value="Creatine kinase M-type"/>
    <property type="match status" value="1"/>
</dbReference>
<evidence type="ECO:0000256" key="5">
    <source>
        <dbReference type="ARBA" id="ARBA00022777"/>
    </source>
</evidence>
<dbReference type="OrthoDB" id="430219at2759"/>
<gene>
    <name evidence="14" type="primary">LOC114451751</name>
</gene>
<evidence type="ECO:0000256" key="6">
    <source>
        <dbReference type="ARBA" id="ARBA00022840"/>
    </source>
</evidence>
<dbReference type="PROSITE" id="PS00112">
    <property type="entry name" value="PHOSPHAGEN_KINASE"/>
    <property type="match status" value="1"/>
</dbReference>
<keyword evidence="5 9" id="KW-0418">Kinase</keyword>
<dbReference type="SUPFAM" id="SSF55931">
    <property type="entry name" value="Glutamine synthetase/guanido kinase"/>
    <property type="match status" value="1"/>
</dbReference>
<evidence type="ECO:0000313" key="14">
    <source>
        <dbReference type="RefSeq" id="XP_028286377.1"/>
    </source>
</evidence>
<comment type="similarity">
    <text evidence="1 8 10">Belongs to the ATP:guanido phosphotransferase family.</text>
</comment>
<sequence length="398" mass="44738">MPFGNTHNKLKLKYPAEEEYPDLSQHNNHMAKVLTPEMYANLRDKETSSGFTLDDVIQTGVDNPGHPFIMTVGCVAGDEETYEVFKDLLDPVIEDRHGGYKPSDKHKTDLNPENLQVGNTLPASPNMSSVVFQGGDNLDQNYVLSSRVRTGRSIRGFCLPPHCSRGERRAIENLSIECLDALEGDLKGKYYALKNMLEEEQQQLIDDHFLFDKPVSPLLLASGMARDWPDGRGIWHNDNKTFLVWVNEEDHLRVISMQKGGNIREVFNRFCTGLTKIEALFKERSHEFMWNEHLGYVLTCPSNLGTGLRAGVHVKLPNLSKHDKFGEILQKLRLQKRGTGGVDTAAVGGVFDISNADRLGFSEVELVQMVVDGIKLLVDMEKRLEAGDSIDDLMPEQK</sequence>
<evidence type="ECO:0000256" key="7">
    <source>
        <dbReference type="ARBA" id="ARBA00048857"/>
    </source>
</evidence>
<dbReference type="Proteomes" id="UP000515145">
    <property type="component" value="Chromosome 19"/>
</dbReference>
<dbReference type="PANTHER" id="PTHR11547:SF23">
    <property type="entry name" value="CREATINE KINASE B-TYPE"/>
    <property type="match status" value="1"/>
</dbReference>
<dbReference type="InterPro" id="IPR036802">
    <property type="entry name" value="ATP-guanido_PTrfase_N_sf"/>
</dbReference>
<dbReference type="GO" id="GO:0005615">
    <property type="term" value="C:extracellular space"/>
    <property type="evidence" value="ECO:0007669"/>
    <property type="project" value="TreeGrafter"/>
</dbReference>
<keyword evidence="13" id="KW-1185">Reference proteome</keyword>
<evidence type="ECO:0000259" key="11">
    <source>
        <dbReference type="PROSITE" id="PS51509"/>
    </source>
</evidence>
<feature type="binding site" evidence="9">
    <location>
        <begin position="337"/>
        <end position="342"/>
    </location>
    <ligand>
        <name>ATP</name>
        <dbReference type="ChEBI" id="CHEBI:30616"/>
    </ligand>
</feature>
<dbReference type="Gene3D" id="1.10.135.10">
    <property type="entry name" value="ATP:guanido phosphotransferase, N-terminal domain"/>
    <property type="match status" value="1"/>
</dbReference>
<dbReference type="Gene3D" id="3.30.590.10">
    <property type="entry name" value="Glutamine synthetase/guanido kinase, catalytic domain"/>
    <property type="match status" value="1"/>
</dbReference>
<dbReference type="Pfam" id="PF02807">
    <property type="entry name" value="ATP-gua_PtransN"/>
    <property type="match status" value="1"/>
</dbReference>
<dbReference type="SUPFAM" id="SSF48034">
    <property type="entry name" value="Guanido kinase N-terminal domain"/>
    <property type="match status" value="1"/>
</dbReference>
<dbReference type="EC" id="2.7.3.2" evidence="2"/>
<evidence type="ECO:0000256" key="1">
    <source>
        <dbReference type="ARBA" id="ARBA00006798"/>
    </source>
</evidence>
<dbReference type="GO" id="GO:0005524">
    <property type="term" value="F:ATP binding"/>
    <property type="evidence" value="ECO:0007669"/>
    <property type="project" value="UniProtKB-UniRule"/>
</dbReference>
<evidence type="ECO:0000256" key="9">
    <source>
        <dbReference type="PROSITE-ProRule" id="PRU00843"/>
    </source>
</evidence>
<evidence type="ECO:0000256" key="2">
    <source>
        <dbReference type="ARBA" id="ARBA00012231"/>
    </source>
</evidence>
<protein>
    <recommendedName>
        <fullName evidence="2">creatine kinase</fullName>
        <ecNumber evidence="2">2.7.3.2</ecNumber>
    </recommendedName>
</protein>
<dbReference type="InterPro" id="IPR014746">
    <property type="entry name" value="Gln_synth/guanido_kin_cat_dom"/>
</dbReference>
<name>A0A6P7KDI0_9TELE</name>
<dbReference type="FunCoup" id="A0A6P7KDI0">
    <property type="interactions" value="944"/>
</dbReference>
<dbReference type="FunFam" id="3.30.590.10:FF:000026">
    <property type="entry name" value="Creatine kinase B-type"/>
    <property type="match status" value="1"/>
</dbReference>
<feature type="domain" description="Phosphagen kinase C-terminal" evidence="12">
    <location>
        <begin position="142"/>
        <end position="384"/>
    </location>
</feature>
<feature type="domain" description="Phosphagen kinase N-terminal" evidence="11">
    <location>
        <begin position="11"/>
        <end position="98"/>
    </location>
</feature>
<dbReference type="InterPro" id="IPR022415">
    <property type="entry name" value="ATP-guanido_PTrfase_AS"/>
</dbReference>
<dbReference type="InterPro" id="IPR022414">
    <property type="entry name" value="ATP-guanido_PTrfase_cat"/>
</dbReference>
<evidence type="ECO:0000256" key="8">
    <source>
        <dbReference type="PROSITE-ProRule" id="PRU00842"/>
    </source>
</evidence>
<evidence type="ECO:0000256" key="4">
    <source>
        <dbReference type="ARBA" id="ARBA00022741"/>
    </source>
</evidence>
<dbReference type="InParanoid" id="A0A6P7KDI0"/>
<proteinExistence type="inferred from homology"/>
<evidence type="ECO:0000313" key="13">
    <source>
        <dbReference type="Proteomes" id="UP000515145"/>
    </source>
</evidence>